<accession>A0A6S7GQD6</accession>
<dbReference type="Gene3D" id="1.10.238.10">
    <property type="entry name" value="EF-hand"/>
    <property type="match status" value="1"/>
</dbReference>
<evidence type="ECO:0000259" key="1">
    <source>
        <dbReference type="Pfam" id="PF13202"/>
    </source>
</evidence>
<dbReference type="Pfam" id="PF13202">
    <property type="entry name" value="EF-hand_5"/>
    <property type="match status" value="1"/>
</dbReference>
<dbReference type="SUPFAM" id="SSF47473">
    <property type="entry name" value="EF-hand"/>
    <property type="match status" value="1"/>
</dbReference>
<evidence type="ECO:0000313" key="2">
    <source>
        <dbReference type="EMBL" id="CAB3991796.1"/>
    </source>
</evidence>
<dbReference type="InterPro" id="IPR011992">
    <property type="entry name" value="EF-hand-dom_pair"/>
</dbReference>
<dbReference type="AlphaFoldDB" id="A0A6S7GQD6"/>
<keyword evidence="3" id="KW-1185">Reference proteome</keyword>
<gene>
    <name evidence="2" type="ORF">PACLA_8A077912</name>
</gene>
<proteinExistence type="predicted"/>
<dbReference type="InterPro" id="IPR018247">
    <property type="entry name" value="EF_Hand_1_Ca_BS"/>
</dbReference>
<dbReference type="EMBL" id="CACRXK020001918">
    <property type="protein sequence ID" value="CAB3991796.1"/>
    <property type="molecule type" value="Genomic_DNA"/>
</dbReference>
<dbReference type="InterPro" id="IPR002048">
    <property type="entry name" value="EF_hand_dom"/>
</dbReference>
<organism evidence="2 3">
    <name type="scientific">Paramuricea clavata</name>
    <name type="common">Red gorgonian</name>
    <name type="synonym">Violescent sea-whip</name>
    <dbReference type="NCBI Taxonomy" id="317549"/>
    <lineage>
        <taxon>Eukaryota</taxon>
        <taxon>Metazoa</taxon>
        <taxon>Cnidaria</taxon>
        <taxon>Anthozoa</taxon>
        <taxon>Octocorallia</taxon>
        <taxon>Malacalcyonacea</taxon>
        <taxon>Plexauridae</taxon>
        <taxon>Paramuricea</taxon>
    </lineage>
</organism>
<dbReference type="OrthoDB" id="9974725at2759"/>
<dbReference type="Proteomes" id="UP001152795">
    <property type="component" value="Unassembled WGS sequence"/>
</dbReference>
<name>A0A6S7GQD6_PARCT</name>
<protein>
    <recommendedName>
        <fullName evidence="1">EF-hand domain-containing protein</fullName>
    </recommendedName>
</protein>
<feature type="domain" description="EF-hand" evidence="1">
    <location>
        <begin position="16"/>
        <end position="35"/>
    </location>
</feature>
<dbReference type="PROSITE" id="PS00018">
    <property type="entry name" value="EF_HAND_1"/>
    <property type="match status" value="1"/>
</dbReference>
<evidence type="ECO:0000313" key="3">
    <source>
        <dbReference type="Proteomes" id="UP001152795"/>
    </source>
</evidence>
<sequence>MDESEREFLNRKFSHLFNFYDYDRNGYIEWSDFEKRISDATAHLKQRLADQEFYVSAFRSLQTRAVRNFFNAVLEHADNDSDCRISAQEWIDFSYDLRQKILATGELPAWLKDVVSGLFACCDVNKDGCLGNDGLEFLPGIDEKMQEHCFKILTNNGEIPLDEENYFELTKEYCCSTDPQNKSRYLYGFCD</sequence>
<comment type="caution">
    <text evidence="2">The sequence shown here is derived from an EMBL/GenBank/DDBJ whole genome shotgun (WGS) entry which is preliminary data.</text>
</comment>
<reference evidence="2" key="1">
    <citation type="submission" date="2020-04" db="EMBL/GenBank/DDBJ databases">
        <authorList>
            <person name="Alioto T."/>
            <person name="Alioto T."/>
            <person name="Gomez Garrido J."/>
        </authorList>
    </citation>
    <scope>NUCLEOTIDE SEQUENCE</scope>
    <source>
        <strain evidence="2">A484AB</strain>
    </source>
</reference>
<dbReference type="GO" id="GO:0005509">
    <property type="term" value="F:calcium ion binding"/>
    <property type="evidence" value="ECO:0007669"/>
    <property type="project" value="InterPro"/>
</dbReference>